<dbReference type="SUPFAM" id="SSF56801">
    <property type="entry name" value="Acetyl-CoA synthetase-like"/>
    <property type="match status" value="3"/>
</dbReference>
<dbReference type="Gene3D" id="3.30.559.10">
    <property type="entry name" value="Chloramphenicol acetyltransferase-like domain"/>
    <property type="match status" value="3"/>
</dbReference>
<dbReference type="InterPro" id="IPR009081">
    <property type="entry name" value="PP-bd_ACP"/>
</dbReference>
<dbReference type="InterPro" id="IPR013217">
    <property type="entry name" value="Methyltransf_12"/>
</dbReference>
<keyword evidence="4" id="KW-0677">Repeat</keyword>
<keyword evidence="2" id="KW-0596">Phosphopantetheine</keyword>
<dbReference type="InterPro" id="IPR010071">
    <property type="entry name" value="AA_adenyl_dom"/>
</dbReference>
<dbReference type="Pfam" id="PF00550">
    <property type="entry name" value="PP-binding"/>
    <property type="match status" value="3"/>
</dbReference>
<keyword evidence="3" id="KW-0597">Phosphoprotein</keyword>
<proteinExistence type="predicted"/>
<dbReference type="InterPro" id="IPR020802">
    <property type="entry name" value="TesA-like"/>
</dbReference>
<dbReference type="InterPro" id="IPR045851">
    <property type="entry name" value="AMP-bd_C_sf"/>
</dbReference>
<keyword evidence="7" id="KW-1185">Reference proteome</keyword>
<comment type="cofactor">
    <cofactor evidence="1">
        <name>pantetheine 4'-phosphate</name>
        <dbReference type="ChEBI" id="CHEBI:47942"/>
    </cofactor>
</comment>
<dbReference type="PANTHER" id="PTHR45527:SF1">
    <property type="entry name" value="FATTY ACID SYNTHASE"/>
    <property type="match status" value="1"/>
</dbReference>
<dbReference type="InterPro" id="IPR020845">
    <property type="entry name" value="AMP-binding_CS"/>
</dbReference>
<dbReference type="SMART" id="SM00823">
    <property type="entry name" value="PKS_PP"/>
    <property type="match status" value="3"/>
</dbReference>
<feature type="domain" description="Carrier" evidence="5">
    <location>
        <begin position="971"/>
        <end position="1046"/>
    </location>
</feature>
<dbReference type="SUPFAM" id="SSF52777">
    <property type="entry name" value="CoA-dependent acyltransferases"/>
    <property type="match status" value="6"/>
</dbReference>
<accession>A0ABY9VNG2</accession>
<dbReference type="InterPro" id="IPR029058">
    <property type="entry name" value="AB_hydrolase_fold"/>
</dbReference>
<dbReference type="CDD" id="cd05930">
    <property type="entry name" value="A_NRPS"/>
    <property type="match status" value="1"/>
</dbReference>
<dbReference type="CDD" id="cd19540">
    <property type="entry name" value="LCL_NRPS-like"/>
    <property type="match status" value="2"/>
</dbReference>
<dbReference type="Pfam" id="PF00668">
    <property type="entry name" value="Condensation"/>
    <property type="match status" value="3"/>
</dbReference>
<dbReference type="Proteomes" id="UP001303236">
    <property type="component" value="Chromosome"/>
</dbReference>
<dbReference type="Pfam" id="PF08242">
    <property type="entry name" value="Methyltransf_12"/>
    <property type="match status" value="2"/>
</dbReference>
<dbReference type="Gene3D" id="3.30.559.30">
    <property type="entry name" value="Nonribosomal peptide synthetase, condensation domain"/>
    <property type="match status" value="3"/>
</dbReference>
<sequence length="4247" mass="461042">MTPSGLEDILPLTPMQEGLLFHSRYEQDGADVYAVQHVFDVEGTLDGARLRAAVRALLQRHPNLRAGFRQVDSGQTVQLIPREAVLPWEESDLSSLPAAEAEAELVRLAAKEHARRFDLAEPPLLRFSLVRLADEHHRLIMTTHHILLDGWSMPILVRELVALYGSHGDVAALPRVTPYRQYLGWLAQQDRPAAEAAWSGALAGLEQPTLVTPVDPARAARMPERITVELDEDRTAALADWARRQGVTMNTVLQAAWGLVLSRRTGQDDVVFGAVVAGRDPQLPGVEAMVGLFINTVPVRVALDPAQSLSSTVKRLQDVQTRLTAHHHLGLARIQQLAGPGDLFDTAMVFENYPWDESGEVPDGGLRVVPDLGRGRDATHYPLTLIAAPGRRLYLRLDYRDDLVDRATAAGLLDRLAQVLDLVTTDADRPIGRIDLLTDEERATLSTVPDEAPRTMGTTLPGLFEARVVETPDTLAVVCDEATLTYRELNERANRLAHLLTARGIGPEHVVALALPRSTDLVLAVLAVLKAGAAYLPLDPEYPHARLTHMVTDARPGLLLTTTATKADLPAVPDTPVLLLDAPDTPADLADHPTRNPVTALAPDHPAYVIYTSGSTGRPKGVVMPAGALLNLLEWHHKEVGGEPGTRTAQFTAISFDVSAQELLSALLFGKTLVIPAEDVRRDAARFAAWLDDQRVEELFAPNLVLEALAEAAVEQGRTLPRLRTVAQAGEALTLSRPVREFHRSAPGRALHNHYGPTETHVVTAHTLGHDPDGWPASAPIGRPIANTRAYVLGSGLRLVAPGVVGELYIAGAGVARGYLNRPGLTSERFVADPYAPEPGARMYRTGDLVRRNPDGELEFVGRADHQVKIRGFRIEPGEIEAVLSDHPDIAQAAVVVREDEPGRARLVAYAVARETLRLDGVLEFTRERLPEHMVPSAVVPMEDLPLTANGKLDRAALPVPDFTSGGAGREARTPQEQIVCDLFAQVLGLSRVGVDDDFFHLGGHSLLATRLIARIRAAFGVEIGLRTLFEARTAGAVAARLDTAGPARLALTRQQLPDPVPLSFAQRRLWFLHKMEGPSATYNIPLVLRLTGELDDEALRAALGDVVARHETLRTVFPEAEGTPRQHVLDSVTVELSTIEVTETELPDVLTAASRHLFDLSVEPPLRAELLRLSPDRHVLLLVLHHIAGDGWSLGPLASDLARAYAARVRGEAPGWSDLVVQYADYTLWQNELLGDQDDPESLFATQIDYWTRALAGLPDQLMLPVDRPRPAVMSYRGDYVTVDVDAVLHQRLADLARSTGASLFMVLQAGLAALLSRLGAGRDVPLGSPIAGRTDQSLDHLIGFFVNTLVLRTDTSGNPTLSELIARVRETSLAAYAHQDVPFEYLVEHLNPTRSLAHHPLFQVMLALQNAPEAAFELPGLHIDVAPGRTHTAKFDLFFSLAERRGGQGEPQGITGAVEYSSDLYDASTVQALFDRWVRLLDAATTHPDQPLDDIDLLTSEEHQQALGTWLDTEAEVGEDLLPVRFAEQARATPDAVALIAGDTSLTYAELNSSANRLAHALLRRGAGPDTVIALALPRSVDLVVALLAVLKTGAAYLPLDPGHPSGRLEYVLADAEPTLLLTTAATDAQLPAGDGWPQRLTLDSADTQALLADCPDTDPDDADRAAPLTAADAAYVIYTSGSTGRPKGVVVPHAALLNFLQAMRHKVPLGPDERLLAVTTVAFDIAALELYHPLLSGAAVVLAPKEAVPQPSALLDLIARHGVTVVQGTPSLWQLLVAHEPEALRGLRVLVGGEALPVALADSLRTLTEDLTNLYGPTETTIWSTAADLAGTTGAPPIGRPIINTRVYVLDDGLRLVAPGVVGELYIAGAGVARGYLGRPGLTSERFVADPYAPEPGARMYRTGDLVRRNPDGELEFVGRADHQVKIRGFRIEPGEIEAVLSDHPDIAQAAVVVREDEPGDARLAAYVVADTSARAYDEEVEQSQLSEWQDLYDSVYATAPGTEFGENFASWNSSYDGQPIPLPEMLEWRDTTVDRIRTLRPRRVLEIGVGTGLLLARLAPDCEEYWGTDFSPTVIKDLQRHVDADPALVSRVRLRTRPAHDFDGLPAGHFDTIILNSVVQYFPNAGYLEQVVANAVRALAPGGALFIGDVRNPRLLRTFAAAVHTARADDPTDTAAVRRAVEQSLVLEKELLVDPEYFTALAHHIPDLAGTDIQLKRGTAHNELTRYRYDATLYKTGITPHPLTDIPTRPWPRHTDPGATLADLHRHLETECPAQLRVTGVPNPRLAHEIAAQHTLYGDTPQPADTDVTQIPLEAFQALGDEHGYWTGITWSTHDRDTVDVILLDRSRPAEGTPVGTYAPAGTATSVTPLSTWTTNPAARRGTGALVTKLREHSRHHLPDYMVPAFIVPLDRLPLTANGKLDRAALPEPELSVSAAGREARTPQEQIVCDLFAQVLGLSRVGVDDDFFHLGGHSLLATRLIAQVRAVFGVELELRSLFEGPTPAEVATLLDTAGPGRLALTQRQRPDVMPLSFAQRRLWFIHKMEGPSATYNIPLALRLTGELDRDALRAALGDLVARHESLRTVFPETEGVPYQHVLAPEAAVPRLIVTPTTETELPDVLTAASRHPFDLAAEPPLRADLFELSAQEYVLLMVVHHIAGDGWSLGPLASDLARAYAARVRGEAPGWSDLVVQYADYTLWQNELLGDQDDPESLFATQIDYWTRALAGLPDQLMLPVDRPRPAVMSYRGDYVTVDVDAVLHRRLADLARSTGASLFMVLQAGLAALLSRLGAGRDVPLGSPIAGRTDQSLDHLIGFFVNTLVLRTDTSGNPTLSELIARVRETSLAAYAHQDVPFEYLVEHLNPTRSLAHHPLFQVMLALQNAPEAAFELPGLHIDVAPGRTHTAKFDLFFSLAERRGGQGEPLGITGAVEYSSDLYDASTVQALFDRWVRLLDAATTHPDRPLSTFGVLTVEEQRRSVVGVNETALSLPGVSLGELFARQVARTPEGLAVTDGEVSLTYEELDARADRFARELIGRGVCPGDCVAVLLRRSVETVTTVLALAKAGAVHVPLDDRYPAERIRHVLTDTGARLLVTDDLSDRRPGAEACELIRPPVPGRPEAGPGGPEVSVHPDAAVYVMYTSGSTGVPKGVVVSHRNVAALALDPRFGGGAHERVLLHSPTAFDASTYELWVPLLNGGTVVVAPAGDLDVPMLQQVITGQRVTALWLTSSLFDVVVEHAPECLASVREVWTGGEAVSAVSVRRVQEACPAVTVVDGYGPTETTTFATCHPVTRPYTGGPVVPIGRPMANMRTYVLDGGLQPVVPGVIGELHIAGAGLARGYLNRPGLTAERFVADPYAPEPGARMYRTGDLVRQSPDGVLEFMGRADHQVKIRGFRIEPGEIEAVLTGHPDIAQAAVLVHEDQPGNTRLTAYIVADTESTSPSDEEERSQIGEWQDLYNSLYAESGSELGEDFSGWNSSYDGQPIPLPEMREWQAATIERVKALKPERVLEIGVGTGLLLARLAPECEEYWGTDFSPTVVEALRRHVDADPELARRVTLRVQAAHEHAELPQGHFDTIILNSVVQYFPNADYLEQVIEQAFRLLAPGGALFIGDVRNPRLLRTFAAAVQTACADDPGDTTAVRRAVEQSLVLEKELLVDPEYFTALAHHIPDLAGTDIQLKRGTAHNELTRYRYDATLYKTGITPHPLTDIPTRPWPRDLDALAEQLRTGRPEQLRVTGVPNARIAHDLAVQHALEAGTAPTDPLVPGVDPEDLHRLGEEHGYRTAISWSTHDPAVVDVTYIQHGTLEGRVAVGAYASAGAAGPETPLSSWTTSPAAGRDTGALLIALREHTRRLLPDYMRPDAIIPLDRLPLTANGKLDRAALPTFAPERADIGRAPATPQEQVVCELFAEVLGRPLVGVDEDFFDLGGHSLLATRLMARLRAAFGVELGLRSLFEAPTPGGIAARLEVDDSDDSYEVVLPLRPRGSRPPLFFIHPGGGISWSYSALIKQIDPQYPLYGIQARSLARPEPRPGSIEEMAVDYADQIQSVQPHGPYHLAGWSFGGLCAHALATEFRRRGEPVALVAVLDVIPNWQGLTHADVPAPDDRVMLLYHVGLVDDGTHRQEDEEMTFARAREILRRQGSALANLDEDRLAAITEISANNTHLTIDYRPGAIDGDLLLIACSEQQDPPVDAAAWQPYVRGTVEAHVVPGEHGTMLTRPETLAAVGRILSAKLQELTGDE</sequence>
<evidence type="ECO:0000256" key="3">
    <source>
        <dbReference type="ARBA" id="ARBA00022553"/>
    </source>
</evidence>
<dbReference type="NCBIfam" id="NF003417">
    <property type="entry name" value="PRK04813.1"/>
    <property type="match status" value="5"/>
</dbReference>
<evidence type="ECO:0000259" key="5">
    <source>
        <dbReference type="PROSITE" id="PS50075"/>
    </source>
</evidence>
<dbReference type="InterPro" id="IPR020806">
    <property type="entry name" value="PKS_PP-bd"/>
</dbReference>
<dbReference type="Gene3D" id="3.40.50.150">
    <property type="entry name" value="Vaccinia Virus protein VP39"/>
    <property type="match status" value="2"/>
</dbReference>
<feature type="domain" description="Carrier" evidence="5">
    <location>
        <begin position="3901"/>
        <end position="3976"/>
    </location>
</feature>
<gene>
    <name evidence="6" type="ORF">RI138_00895</name>
</gene>
<organism evidence="6 7">
    <name type="scientific">Streptomyces durocortorensis</name>
    <dbReference type="NCBI Taxonomy" id="2811104"/>
    <lineage>
        <taxon>Bacteria</taxon>
        <taxon>Bacillati</taxon>
        <taxon>Actinomycetota</taxon>
        <taxon>Actinomycetes</taxon>
        <taxon>Kitasatosporales</taxon>
        <taxon>Streptomycetaceae</taxon>
        <taxon>Streptomyces</taxon>
    </lineage>
</organism>
<dbReference type="EMBL" id="CP134500">
    <property type="protein sequence ID" value="WNF25474.1"/>
    <property type="molecule type" value="Genomic_DNA"/>
</dbReference>
<dbReference type="NCBIfam" id="TIGR01733">
    <property type="entry name" value="AA-adenyl-dom"/>
    <property type="match status" value="3"/>
</dbReference>
<evidence type="ECO:0000313" key="7">
    <source>
        <dbReference type="Proteomes" id="UP001303236"/>
    </source>
</evidence>
<dbReference type="Gene3D" id="1.10.1200.10">
    <property type="entry name" value="ACP-like"/>
    <property type="match status" value="2"/>
</dbReference>
<name>A0ABY9VNG2_9ACTN</name>
<dbReference type="Gene3D" id="3.40.50.980">
    <property type="match status" value="6"/>
</dbReference>
<dbReference type="InterPro" id="IPR036736">
    <property type="entry name" value="ACP-like_sf"/>
</dbReference>
<dbReference type="SUPFAM" id="SSF53474">
    <property type="entry name" value="alpha/beta-Hydrolases"/>
    <property type="match status" value="1"/>
</dbReference>
<dbReference type="Gene3D" id="2.30.38.10">
    <property type="entry name" value="Luciferase, Domain 3"/>
    <property type="match status" value="3"/>
</dbReference>
<dbReference type="PROSITE" id="PS00455">
    <property type="entry name" value="AMP_BINDING"/>
    <property type="match status" value="3"/>
</dbReference>
<dbReference type="Gene3D" id="3.40.50.1820">
    <property type="entry name" value="alpha/beta hydrolase"/>
    <property type="match status" value="1"/>
</dbReference>
<dbReference type="Gene3D" id="3.30.300.30">
    <property type="match status" value="5"/>
</dbReference>
<dbReference type="PANTHER" id="PTHR45527">
    <property type="entry name" value="NONRIBOSOMAL PEPTIDE SYNTHETASE"/>
    <property type="match status" value="1"/>
</dbReference>
<feature type="domain" description="Carrier" evidence="5">
    <location>
        <begin position="2443"/>
        <end position="2518"/>
    </location>
</feature>
<dbReference type="InterPro" id="IPR001242">
    <property type="entry name" value="Condensation_dom"/>
</dbReference>
<dbReference type="InterPro" id="IPR029063">
    <property type="entry name" value="SAM-dependent_MTases_sf"/>
</dbReference>
<reference evidence="6 7" key="1">
    <citation type="submission" date="2023-09" db="EMBL/GenBank/DDBJ databases">
        <title>Genome completion map analysis of the actinomycetes C11-1.</title>
        <authorList>
            <person name="Qin P."/>
            <person name="Guan P."/>
        </authorList>
    </citation>
    <scope>NUCLEOTIDE SEQUENCE [LARGE SCALE GENOMIC DNA]</scope>
    <source>
        <strain evidence="6 7">C11-1</strain>
    </source>
</reference>
<dbReference type="SUPFAM" id="SSF47336">
    <property type="entry name" value="ACP-like"/>
    <property type="match status" value="3"/>
</dbReference>
<dbReference type="Pfam" id="PF00975">
    <property type="entry name" value="Thioesterase"/>
    <property type="match status" value="1"/>
</dbReference>
<evidence type="ECO:0000256" key="2">
    <source>
        <dbReference type="ARBA" id="ARBA00022450"/>
    </source>
</evidence>
<dbReference type="InterPro" id="IPR025110">
    <property type="entry name" value="AMP-bd_C"/>
</dbReference>
<evidence type="ECO:0000256" key="4">
    <source>
        <dbReference type="ARBA" id="ARBA00022737"/>
    </source>
</evidence>
<dbReference type="PROSITE" id="PS00012">
    <property type="entry name" value="PHOSPHOPANTETHEINE"/>
    <property type="match status" value="2"/>
</dbReference>
<protein>
    <submittedName>
        <fullName evidence="6">Amino acid adenylation domain-containing protein</fullName>
    </submittedName>
</protein>
<dbReference type="SUPFAM" id="SSF53335">
    <property type="entry name" value="S-adenosyl-L-methionine-dependent methyltransferases"/>
    <property type="match status" value="2"/>
</dbReference>
<dbReference type="InterPro" id="IPR006162">
    <property type="entry name" value="Ppantetheine_attach_site"/>
</dbReference>
<evidence type="ECO:0000256" key="1">
    <source>
        <dbReference type="ARBA" id="ARBA00001957"/>
    </source>
</evidence>
<dbReference type="CDD" id="cd02440">
    <property type="entry name" value="AdoMet_MTases"/>
    <property type="match status" value="2"/>
</dbReference>
<dbReference type="Pfam" id="PF13193">
    <property type="entry name" value="AMP-binding_C"/>
    <property type="match status" value="1"/>
</dbReference>
<dbReference type="SMART" id="SM00824">
    <property type="entry name" value="PKS_TE"/>
    <property type="match status" value="1"/>
</dbReference>
<dbReference type="InterPro" id="IPR001031">
    <property type="entry name" value="Thioesterase"/>
</dbReference>
<evidence type="ECO:0000313" key="6">
    <source>
        <dbReference type="EMBL" id="WNF25474.1"/>
    </source>
</evidence>
<dbReference type="CDD" id="cd19543">
    <property type="entry name" value="DCL_NRPS"/>
    <property type="match status" value="1"/>
</dbReference>
<dbReference type="CDD" id="cd12117">
    <property type="entry name" value="A_NRPS_Srf_like"/>
    <property type="match status" value="1"/>
</dbReference>
<dbReference type="CDD" id="cd17651">
    <property type="entry name" value="A_NRPS_VisG_like"/>
    <property type="match status" value="1"/>
</dbReference>
<dbReference type="PROSITE" id="PS50075">
    <property type="entry name" value="CARRIER"/>
    <property type="match status" value="3"/>
</dbReference>
<dbReference type="Pfam" id="PF00501">
    <property type="entry name" value="AMP-binding"/>
    <property type="match status" value="3"/>
</dbReference>
<dbReference type="InterPro" id="IPR023213">
    <property type="entry name" value="CAT-like_dom_sf"/>
</dbReference>
<dbReference type="InterPro" id="IPR000873">
    <property type="entry name" value="AMP-dep_synth/lig_dom"/>
</dbReference>